<proteinExistence type="predicted"/>
<accession>A0A9X6RNX4</accession>
<dbReference type="AlphaFoldDB" id="A0A9X6RNX4"/>
<protein>
    <submittedName>
        <fullName evidence="2">Uncharacterized protein</fullName>
    </submittedName>
</protein>
<sequence>MAACHRPIFQEKCTGPFMVTLVDLIGGYEPVAVLDNLIEGIYKIHNCDKDVLASCPQSTGILNEDAPTDEVENTDAEDSETVGGDEEPTEAGSCDGMKCVTPMMEVYNLAIELATSQLQREIDGETGPVPFNKTLTKNVCKYVT</sequence>
<evidence type="ECO:0000313" key="2">
    <source>
        <dbReference type="EMBL" id="OWA54442.1"/>
    </source>
</evidence>
<feature type="compositionally biased region" description="Acidic residues" evidence="1">
    <location>
        <begin position="66"/>
        <end position="89"/>
    </location>
</feature>
<reference evidence="3" key="1">
    <citation type="submission" date="2017-01" db="EMBL/GenBank/DDBJ databases">
        <title>Comparative genomics of anhydrobiosis in the tardigrade Hypsibius dujardini.</title>
        <authorList>
            <person name="Yoshida Y."/>
            <person name="Koutsovoulos G."/>
            <person name="Laetsch D."/>
            <person name="Stevens L."/>
            <person name="Kumar S."/>
            <person name="Horikawa D."/>
            <person name="Ishino K."/>
            <person name="Komine S."/>
            <person name="Tomita M."/>
            <person name="Blaxter M."/>
            <person name="Arakawa K."/>
        </authorList>
    </citation>
    <scope>NUCLEOTIDE SEQUENCE [LARGE SCALE GENOMIC DNA]</scope>
    <source>
        <strain evidence="3">Z151</strain>
    </source>
</reference>
<dbReference type="Proteomes" id="UP000192578">
    <property type="component" value="Unassembled WGS sequence"/>
</dbReference>
<feature type="region of interest" description="Disordered" evidence="1">
    <location>
        <begin position="58"/>
        <end position="95"/>
    </location>
</feature>
<keyword evidence="3" id="KW-1185">Reference proteome</keyword>
<evidence type="ECO:0000313" key="3">
    <source>
        <dbReference type="Proteomes" id="UP000192578"/>
    </source>
</evidence>
<dbReference type="EMBL" id="MTYJ01000407">
    <property type="protein sequence ID" value="OWA54442.1"/>
    <property type="molecule type" value="Genomic_DNA"/>
</dbReference>
<comment type="caution">
    <text evidence="2">The sequence shown here is derived from an EMBL/GenBank/DDBJ whole genome shotgun (WGS) entry which is preliminary data.</text>
</comment>
<name>A0A9X6RNX4_HYPEX</name>
<evidence type="ECO:0000256" key="1">
    <source>
        <dbReference type="SAM" id="MobiDB-lite"/>
    </source>
</evidence>
<gene>
    <name evidence="2" type="ORF">BV898_18845</name>
</gene>
<organism evidence="2 3">
    <name type="scientific">Hypsibius exemplaris</name>
    <name type="common">Freshwater tardigrade</name>
    <dbReference type="NCBI Taxonomy" id="2072580"/>
    <lineage>
        <taxon>Eukaryota</taxon>
        <taxon>Metazoa</taxon>
        <taxon>Ecdysozoa</taxon>
        <taxon>Tardigrada</taxon>
        <taxon>Eutardigrada</taxon>
        <taxon>Parachela</taxon>
        <taxon>Hypsibioidea</taxon>
        <taxon>Hypsibiidae</taxon>
        <taxon>Hypsibius</taxon>
    </lineage>
</organism>